<accession>A0A0F9G5V1</accession>
<evidence type="ECO:0000256" key="1">
    <source>
        <dbReference type="SAM" id="MobiDB-lite"/>
    </source>
</evidence>
<sequence length="63" mass="6527">MPAGEIDTVGASFGAKEASSRTGGTAVRESRRLVGAETALDETFRGGTLCHRLANLAGFMTAR</sequence>
<dbReference type="AlphaFoldDB" id="A0A0F9G5V1"/>
<evidence type="ECO:0000313" key="2">
    <source>
        <dbReference type="EMBL" id="KKL85801.1"/>
    </source>
</evidence>
<proteinExistence type="predicted"/>
<gene>
    <name evidence="2" type="ORF">LCGC14_1951090</name>
</gene>
<protein>
    <submittedName>
        <fullName evidence="2">Uncharacterized protein</fullName>
    </submittedName>
</protein>
<dbReference type="EMBL" id="LAZR01021302">
    <property type="protein sequence ID" value="KKL85801.1"/>
    <property type="molecule type" value="Genomic_DNA"/>
</dbReference>
<organism evidence="2">
    <name type="scientific">marine sediment metagenome</name>
    <dbReference type="NCBI Taxonomy" id="412755"/>
    <lineage>
        <taxon>unclassified sequences</taxon>
        <taxon>metagenomes</taxon>
        <taxon>ecological metagenomes</taxon>
    </lineage>
</organism>
<feature type="region of interest" description="Disordered" evidence="1">
    <location>
        <begin position="1"/>
        <end position="27"/>
    </location>
</feature>
<comment type="caution">
    <text evidence="2">The sequence shown here is derived from an EMBL/GenBank/DDBJ whole genome shotgun (WGS) entry which is preliminary data.</text>
</comment>
<name>A0A0F9G5V1_9ZZZZ</name>
<reference evidence="2" key="1">
    <citation type="journal article" date="2015" name="Nature">
        <title>Complex archaea that bridge the gap between prokaryotes and eukaryotes.</title>
        <authorList>
            <person name="Spang A."/>
            <person name="Saw J.H."/>
            <person name="Jorgensen S.L."/>
            <person name="Zaremba-Niedzwiedzka K."/>
            <person name="Martijn J."/>
            <person name="Lind A.E."/>
            <person name="van Eijk R."/>
            <person name="Schleper C."/>
            <person name="Guy L."/>
            <person name="Ettema T.J."/>
        </authorList>
    </citation>
    <scope>NUCLEOTIDE SEQUENCE</scope>
</reference>